<keyword evidence="3" id="KW-1185">Reference proteome</keyword>
<protein>
    <submittedName>
        <fullName evidence="2">Uncharacterized protein</fullName>
    </submittedName>
</protein>
<dbReference type="GeneID" id="37072512"/>
<reference evidence="2 3" key="1">
    <citation type="submission" date="2016-12" db="EMBL/GenBank/DDBJ databases">
        <title>The genomes of Aspergillus section Nigri reveals drivers in fungal speciation.</title>
        <authorList>
            <consortium name="DOE Joint Genome Institute"/>
            <person name="Vesth T.C."/>
            <person name="Nybo J."/>
            <person name="Theobald S."/>
            <person name="Brandl J."/>
            <person name="Frisvad J.C."/>
            <person name="Nielsen K.F."/>
            <person name="Lyhne E.K."/>
            <person name="Kogle M.E."/>
            <person name="Kuo A."/>
            <person name="Riley R."/>
            <person name="Clum A."/>
            <person name="Nolan M."/>
            <person name="Lipzen A."/>
            <person name="Salamov A."/>
            <person name="Henrissat B."/>
            <person name="Wiebenga A."/>
            <person name="De Vries R.P."/>
            <person name="Grigoriev I.V."/>
            <person name="Mortensen U.H."/>
            <person name="Andersen M.R."/>
            <person name="Baker S.E."/>
        </authorList>
    </citation>
    <scope>NUCLEOTIDE SEQUENCE [LARGE SCALE GENOMIC DNA]</scope>
    <source>
        <strain evidence="2 3">JOP 1030-1</strain>
    </source>
</reference>
<name>A0A319A1K9_9EURO</name>
<evidence type="ECO:0000256" key="1">
    <source>
        <dbReference type="SAM" id="MobiDB-lite"/>
    </source>
</evidence>
<proteinExistence type="predicted"/>
<accession>A0A319A1K9</accession>
<feature type="region of interest" description="Disordered" evidence="1">
    <location>
        <begin position="125"/>
        <end position="162"/>
    </location>
</feature>
<evidence type="ECO:0000313" key="2">
    <source>
        <dbReference type="EMBL" id="PYH46168.1"/>
    </source>
</evidence>
<dbReference type="RefSeq" id="XP_025432150.1">
    <property type="nucleotide sequence ID" value="XM_025571284.1"/>
</dbReference>
<dbReference type="AlphaFoldDB" id="A0A319A1K9"/>
<sequence>MTHLSLCSDSLFPFSVGTCCISQWFSLLWCICAFVHLHIPIKHGLGVRLLAFHEAKAYRGRRDRSLVSIYYTLRHRLAVRRQTEGRGICRRGGLLAPADSLSGGPRSIKPGSLGESSGAYATIQRGPTMSVGHSQDRRAVLVPRTSKRKDLSVLREPSRNGY</sequence>
<gene>
    <name evidence="2" type="ORF">BP01DRAFT_24693</name>
</gene>
<evidence type="ECO:0000313" key="3">
    <source>
        <dbReference type="Proteomes" id="UP000248349"/>
    </source>
</evidence>
<organism evidence="2 3">
    <name type="scientific">Aspergillus saccharolyticus JOP 1030-1</name>
    <dbReference type="NCBI Taxonomy" id="1450539"/>
    <lineage>
        <taxon>Eukaryota</taxon>
        <taxon>Fungi</taxon>
        <taxon>Dikarya</taxon>
        <taxon>Ascomycota</taxon>
        <taxon>Pezizomycotina</taxon>
        <taxon>Eurotiomycetes</taxon>
        <taxon>Eurotiomycetidae</taxon>
        <taxon>Eurotiales</taxon>
        <taxon>Aspergillaceae</taxon>
        <taxon>Aspergillus</taxon>
        <taxon>Aspergillus subgen. Circumdati</taxon>
    </lineage>
</organism>
<feature type="compositionally biased region" description="Basic and acidic residues" evidence="1">
    <location>
        <begin position="148"/>
        <end position="162"/>
    </location>
</feature>
<dbReference type="Proteomes" id="UP000248349">
    <property type="component" value="Unassembled WGS sequence"/>
</dbReference>
<dbReference type="EMBL" id="KZ821228">
    <property type="protein sequence ID" value="PYH46168.1"/>
    <property type="molecule type" value="Genomic_DNA"/>
</dbReference>